<reference evidence="6 7" key="1">
    <citation type="submission" date="2019-11" db="EMBL/GenBank/DDBJ databases">
        <authorList>
            <person name="Holert J."/>
        </authorList>
    </citation>
    <scope>NUCLEOTIDE SEQUENCE [LARGE SCALE GENOMIC DNA]</scope>
    <source>
        <strain evidence="6">BC8_1</strain>
    </source>
</reference>
<keyword evidence="2 4" id="KW-0560">Oxidoreductase</keyword>
<dbReference type="EMBL" id="CACSIP010000023">
    <property type="protein sequence ID" value="CAA0124533.1"/>
    <property type="molecule type" value="Genomic_DNA"/>
</dbReference>
<comment type="similarity">
    <text evidence="1 4">Belongs to the aldehyde dehydrogenase family.</text>
</comment>
<evidence type="ECO:0000256" key="4">
    <source>
        <dbReference type="RuleBase" id="RU003345"/>
    </source>
</evidence>
<dbReference type="FunFam" id="3.40.605.10:FF:000007">
    <property type="entry name" value="NAD/NADP-dependent betaine aldehyde dehydrogenase"/>
    <property type="match status" value="1"/>
</dbReference>
<accession>A0A5S9QWV7</accession>
<dbReference type="GO" id="GO:0036243">
    <property type="term" value="F:succinate-semialdehyde dehydrogenase (NADP+) activity"/>
    <property type="evidence" value="ECO:0007669"/>
    <property type="project" value="UniProtKB-EC"/>
</dbReference>
<feature type="domain" description="Aldehyde dehydrogenase" evidence="5">
    <location>
        <begin position="31"/>
        <end position="488"/>
    </location>
</feature>
<organism evidence="6 7">
    <name type="scientific">Mycolicibacterium vanbaalenii</name>
    <name type="common">Mycobacterium vanbaalenii</name>
    <dbReference type="NCBI Taxonomy" id="110539"/>
    <lineage>
        <taxon>Bacteria</taxon>
        <taxon>Bacillati</taxon>
        <taxon>Actinomycetota</taxon>
        <taxon>Actinomycetes</taxon>
        <taxon>Mycobacteriales</taxon>
        <taxon>Mycobacteriaceae</taxon>
        <taxon>Mycolicibacterium</taxon>
    </lineage>
</organism>
<proteinExistence type="inferred from homology"/>
<dbReference type="InterPro" id="IPR016162">
    <property type="entry name" value="Ald_DH_N"/>
</dbReference>
<keyword evidence="7" id="KW-1185">Reference proteome</keyword>
<dbReference type="RefSeq" id="WP_234897503.1">
    <property type="nucleotide sequence ID" value="NZ_CACSIP010000023.1"/>
</dbReference>
<sequence>MLVIGEMHVAEDRTACLETELVIGDRRIGSSQGGQLEHLNPATGQVNKAVAMASLNELDEAVATARAAFEDWRRWTPDARRDVLIKLAELLQAHGDELGTIIALEGGQPFSPMAGWFPSLWFRYYAGWADKLSGERINAYPMPGLDFTVPEPVGVVGLFVASNGPLGFCAMGGAPALAAGCTLVIKSPEIAPFSALTFGRLCLEAGIPPGVVNVVNGGPEIGHAIASHPGIDKISFTGGVATARKLQAACAQTLKPMVMELGGKSANIVFSDADLSQVIPQAARWTFNAGQGCTMPTRLLVERPIYEKVIDGVADLVSKVSIGRPFDPGVTMGPVITEASANRIVHIVADAKASGAGRVIMGGNRIGGDLASGFFVEPTMLIDVDNRSTIAQTEIFGPVLCVMPFDDEDQAVALANDTQFGLAAYAHTNDMARARRLVDSLHAGSVQINNTGPVSLSPAAPFGGMKQSGYGRQGSRLGIEEFLSIKNVYLNF</sequence>
<evidence type="ECO:0000256" key="1">
    <source>
        <dbReference type="ARBA" id="ARBA00009986"/>
    </source>
</evidence>
<dbReference type="AlphaFoldDB" id="A0A5S9QWV7"/>
<dbReference type="InterPro" id="IPR016163">
    <property type="entry name" value="Ald_DH_C"/>
</dbReference>
<dbReference type="SUPFAM" id="SSF53720">
    <property type="entry name" value="ALDH-like"/>
    <property type="match status" value="1"/>
</dbReference>
<evidence type="ECO:0000259" key="5">
    <source>
        <dbReference type="Pfam" id="PF00171"/>
    </source>
</evidence>
<dbReference type="PROSITE" id="PS00687">
    <property type="entry name" value="ALDEHYDE_DEHYDR_GLU"/>
    <property type="match status" value="1"/>
</dbReference>
<protein>
    <submittedName>
        <fullName evidence="6">Succinate-semialdehyde dehydrogenase [NADP(+)]</fullName>
        <ecNumber evidence="6">1.2.1.79</ecNumber>
    </submittedName>
</protein>
<dbReference type="Gene3D" id="3.40.309.10">
    <property type="entry name" value="Aldehyde Dehydrogenase, Chain A, domain 2"/>
    <property type="match status" value="1"/>
</dbReference>
<evidence type="ECO:0000313" key="7">
    <source>
        <dbReference type="Proteomes" id="UP000430146"/>
    </source>
</evidence>
<dbReference type="Proteomes" id="UP000430146">
    <property type="component" value="Unassembled WGS sequence"/>
</dbReference>
<gene>
    <name evidence="6" type="primary">gabD_1</name>
    <name evidence="6" type="ORF">AELLOGFF_01024</name>
</gene>
<dbReference type="EC" id="1.2.1.79" evidence="6"/>
<evidence type="ECO:0000256" key="2">
    <source>
        <dbReference type="ARBA" id="ARBA00023002"/>
    </source>
</evidence>
<evidence type="ECO:0000256" key="3">
    <source>
        <dbReference type="PROSITE-ProRule" id="PRU10007"/>
    </source>
</evidence>
<feature type="active site" evidence="3">
    <location>
        <position position="260"/>
    </location>
</feature>
<dbReference type="PANTHER" id="PTHR11699">
    <property type="entry name" value="ALDEHYDE DEHYDROGENASE-RELATED"/>
    <property type="match status" value="1"/>
</dbReference>
<dbReference type="Gene3D" id="3.40.605.10">
    <property type="entry name" value="Aldehyde Dehydrogenase, Chain A, domain 1"/>
    <property type="match status" value="1"/>
</dbReference>
<name>A0A5S9QWV7_MYCVN</name>
<dbReference type="InterPro" id="IPR016161">
    <property type="entry name" value="Ald_DH/histidinol_DH"/>
</dbReference>
<dbReference type="Pfam" id="PF00171">
    <property type="entry name" value="Aldedh"/>
    <property type="match status" value="1"/>
</dbReference>
<evidence type="ECO:0000313" key="6">
    <source>
        <dbReference type="EMBL" id="CAA0124533.1"/>
    </source>
</evidence>
<dbReference type="InterPro" id="IPR015590">
    <property type="entry name" value="Aldehyde_DH_dom"/>
</dbReference>
<dbReference type="InterPro" id="IPR029510">
    <property type="entry name" value="Ald_DH_CS_GLU"/>
</dbReference>